<feature type="compositionally biased region" description="Acidic residues" evidence="1">
    <location>
        <begin position="88"/>
        <end position="100"/>
    </location>
</feature>
<reference evidence="2" key="1">
    <citation type="journal article" date="2019" name="Sci. Rep.">
        <title>Draft genome of Tanacetum cinerariifolium, the natural source of mosquito coil.</title>
        <authorList>
            <person name="Yamashiro T."/>
            <person name="Shiraishi A."/>
            <person name="Satake H."/>
            <person name="Nakayama K."/>
        </authorList>
    </citation>
    <scope>NUCLEOTIDE SEQUENCE</scope>
</reference>
<feature type="compositionally biased region" description="Polar residues" evidence="1">
    <location>
        <begin position="58"/>
        <end position="68"/>
    </location>
</feature>
<evidence type="ECO:0000313" key="2">
    <source>
        <dbReference type="EMBL" id="GFD51194.1"/>
    </source>
</evidence>
<proteinExistence type="predicted"/>
<dbReference type="AlphaFoldDB" id="A0A699X3H7"/>
<sequence>NTIVESIPSALIPIQDNDSRREEIDIVTNTDKVLPLGVENDDDSEGEIDVVEELHVDNSISNSANELSVNEESDFDNPSVLRSPPESPDAEFDFETDAGEEIPVVMNDNDELEC</sequence>
<dbReference type="EMBL" id="BKCJ011766824">
    <property type="protein sequence ID" value="GFD51194.1"/>
    <property type="molecule type" value="Genomic_DNA"/>
</dbReference>
<organism evidence="2">
    <name type="scientific">Tanacetum cinerariifolium</name>
    <name type="common">Dalmatian daisy</name>
    <name type="synonym">Chrysanthemum cinerariifolium</name>
    <dbReference type="NCBI Taxonomy" id="118510"/>
    <lineage>
        <taxon>Eukaryota</taxon>
        <taxon>Viridiplantae</taxon>
        <taxon>Streptophyta</taxon>
        <taxon>Embryophyta</taxon>
        <taxon>Tracheophyta</taxon>
        <taxon>Spermatophyta</taxon>
        <taxon>Magnoliopsida</taxon>
        <taxon>eudicotyledons</taxon>
        <taxon>Gunneridae</taxon>
        <taxon>Pentapetalae</taxon>
        <taxon>asterids</taxon>
        <taxon>campanulids</taxon>
        <taxon>Asterales</taxon>
        <taxon>Asteraceae</taxon>
        <taxon>Asteroideae</taxon>
        <taxon>Anthemideae</taxon>
        <taxon>Anthemidinae</taxon>
        <taxon>Tanacetum</taxon>
    </lineage>
</organism>
<accession>A0A699X3H7</accession>
<feature type="non-terminal residue" evidence="2">
    <location>
        <position position="1"/>
    </location>
</feature>
<protein>
    <submittedName>
        <fullName evidence="2">Uncharacterized protein</fullName>
    </submittedName>
</protein>
<comment type="caution">
    <text evidence="2">The sequence shown here is derived from an EMBL/GenBank/DDBJ whole genome shotgun (WGS) entry which is preliminary data.</text>
</comment>
<gene>
    <name evidence="2" type="ORF">Tci_923163</name>
</gene>
<evidence type="ECO:0000256" key="1">
    <source>
        <dbReference type="SAM" id="MobiDB-lite"/>
    </source>
</evidence>
<feature type="region of interest" description="Disordered" evidence="1">
    <location>
        <begin position="57"/>
        <end position="114"/>
    </location>
</feature>
<name>A0A699X3H7_TANCI</name>
<feature type="non-terminal residue" evidence="2">
    <location>
        <position position="114"/>
    </location>
</feature>